<reference evidence="3" key="1">
    <citation type="submission" date="2018-05" db="EMBL/GenBank/DDBJ databases">
        <authorList>
            <person name="Lanie J.A."/>
            <person name="Ng W.-L."/>
            <person name="Kazmierczak K.M."/>
            <person name="Andrzejewski T.M."/>
            <person name="Davidsen T.M."/>
            <person name="Wayne K.J."/>
            <person name="Tettelin H."/>
            <person name="Glass J.I."/>
            <person name="Rusch D."/>
            <person name="Podicherti R."/>
            <person name="Tsui H.-C.T."/>
            <person name="Winkler M.E."/>
        </authorList>
    </citation>
    <scope>NUCLEOTIDE SEQUENCE</scope>
</reference>
<dbReference type="Pfam" id="PF03237">
    <property type="entry name" value="Terminase_6N"/>
    <property type="match status" value="1"/>
</dbReference>
<keyword evidence="1" id="KW-1188">Viral release from host cell</keyword>
<evidence type="ECO:0000259" key="2">
    <source>
        <dbReference type="Pfam" id="PF17289"/>
    </source>
</evidence>
<evidence type="ECO:0000313" key="3">
    <source>
        <dbReference type="EMBL" id="SVB21783.1"/>
    </source>
</evidence>
<dbReference type="InterPro" id="IPR027417">
    <property type="entry name" value="P-loop_NTPase"/>
</dbReference>
<dbReference type="EMBL" id="UINC01033078">
    <property type="protein sequence ID" value="SVB21783.1"/>
    <property type="molecule type" value="Genomic_DNA"/>
</dbReference>
<gene>
    <name evidence="3" type="ORF">METZ01_LOCUS174637</name>
</gene>
<dbReference type="InterPro" id="IPR035421">
    <property type="entry name" value="Terminase_6C"/>
</dbReference>
<dbReference type="AlphaFoldDB" id="A0A382C914"/>
<proteinExistence type="predicted"/>
<name>A0A382C914_9ZZZZ</name>
<accession>A0A382C914</accession>
<organism evidence="3">
    <name type="scientific">marine metagenome</name>
    <dbReference type="NCBI Taxonomy" id="408172"/>
    <lineage>
        <taxon>unclassified sequences</taxon>
        <taxon>metagenomes</taxon>
        <taxon>ecological metagenomes</taxon>
    </lineage>
</organism>
<sequence>MPKNSFNSDAGYNGNPNLPLPNAEVSLTDKELKEYVQCSEDVYHFINSYVKIVHVDSGIVPFAMWPFQREIIKAFEDNRFVICKLSRQSGKSTVVVCGYFLWYILFRPDVSVGILANKESTAIELLRRLKQSYELLPNFLKQGILKWDQKLIMLANNSRVRAESTSASAIRGDTFNILFLDEFAFVPENIAGDFMTSVFPTISSGKTTKLFIVSTPNGYNLFYKIWNDAQEKRNSYFPIGFTWRDVPGRDEAWAKEMRTNLGSEQAWEQEFECSFQGSANTLIPGHKLASMSFMTPLDIRGDLKIYAQPIRADEKGNPSHIYVAMVDVSQGQEQDYSVINIFDVSISPFRQVAVYRQNNITPQLFAPIVRDIAAYYCNAYTLVEINDVGILVADSLHGELEYENILFVRMHPKRGQMLAGGFHVKSKMGLRQTQATKRIGCAALRAMVEKDQLLIYDYETLRELTTFVAHGANYRAEQGAHDDCVMTLVLLGWLTAQTGFENYVGLSMRKLLLNQYEPVTLDEPFVGYMDSKPETSFVDDGDRWLLSDEDIENEIANEFWR</sequence>
<dbReference type="Gene3D" id="3.30.420.240">
    <property type="match status" value="1"/>
</dbReference>
<dbReference type="Pfam" id="PF17289">
    <property type="entry name" value="Terminase_6C"/>
    <property type="match status" value="1"/>
</dbReference>
<protein>
    <recommendedName>
        <fullName evidence="2">Terminase large subunit gp17-like C-terminal domain-containing protein</fullName>
    </recommendedName>
</protein>
<feature type="domain" description="Terminase large subunit gp17-like C-terminal" evidence="2">
    <location>
        <begin position="326"/>
        <end position="486"/>
    </location>
</feature>
<dbReference type="Gene3D" id="3.40.50.300">
    <property type="entry name" value="P-loop containing nucleotide triphosphate hydrolases"/>
    <property type="match status" value="1"/>
</dbReference>
<evidence type="ECO:0000256" key="1">
    <source>
        <dbReference type="ARBA" id="ARBA00022612"/>
    </source>
</evidence>